<feature type="domain" description="CENP-V/GFA" evidence="5">
    <location>
        <begin position="6"/>
        <end position="122"/>
    </location>
</feature>
<evidence type="ECO:0000313" key="7">
    <source>
        <dbReference type="Proteomes" id="UP000255508"/>
    </source>
</evidence>
<evidence type="ECO:0000256" key="1">
    <source>
        <dbReference type="ARBA" id="ARBA00005495"/>
    </source>
</evidence>
<dbReference type="GO" id="GO:0046872">
    <property type="term" value="F:metal ion binding"/>
    <property type="evidence" value="ECO:0007669"/>
    <property type="project" value="UniProtKB-KW"/>
</dbReference>
<evidence type="ECO:0000313" key="6">
    <source>
        <dbReference type="EMBL" id="RDH91216.1"/>
    </source>
</evidence>
<keyword evidence="2" id="KW-0479">Metal-binding</keyword>
<evidence type="ECO:0000259" key="5">
    <source>
        <dbReference type="PROSITE" id="PS51891"/>
    </source>
</evidence>
<dbReference type="PANTHER" id="PTHR33337:SF40">
    <property type="entry name" value="CENP-V_GFA DOMAIN-CONTAINING PROTEIN-RELATED"/>
    <property type="match status" value="1"/>
</dbReference>
<organism evidence="6 7">
    <name type="scientific">endosymbiont of Lamellibrachia luymesi</name>
    <dbReference type="NCBI Taxonomy" id="2200907"/>
    <lineage>
        <taxon>Bacteria</taxon>
        <taxon>Pseudomonadati</taxon>
        <taxon>Pseudomonadota</taxon>
        <taxon>Gammaproteobacteria</taxon>
        <taxon>sulfur-oxidizing symbionts</taxon>
    </lineage>
</organism>
<comment type="caution">
    <text evidence="6">The sequence shown here is derived from an EMBL/GenBank/DDBJ whole genome shotgun (WGS) entry which is preliminary data.</text>
</comment>
<evidence type="ECO:0000256" key="3">
    <source>
        <dbReference type="ARBA" id="ARBA00022833"/>
    </source>
</evidence>
<evidence type="ECO:0000256" key="4">
    <source>
        <dbReference type="ARBA" id="ARBA00023239"/>
    </source>
</evidence>
<protein>
    <submittedName>
        <fullName evidence="6">Aldehyde-activating protein</fullName>
    </submittedName>
</protein>
<dbReference type="PANTHER" id="PTHR33337">
    <property type="entry name" value="GFA DOMAIN-CONTAINING PROTEIN"/>
    <property type="match status" value="1"/>
</dbReference>
<gene>
    <name evidence="6" type="ORF">DIZ79_07025</name>
</gene>
<dbReference type="Pfam" id="PF04828">
    <property type="entry name" value="GFA"/>
    <property type="match status" value="1"/>
</dbReference>
<keyword evidence="4" id="KW-0456">Lyase</keyword>
<name>A0A370E003_9GAMM</name>
<reference evidence="6 7" key="1">
    <citation type="journal article" date="2018" name="ISME J.">
        <title>Endosymbiont genomes yield clues of tubeworm success.</title>
        <authorList>
            <person name="Li Y."/>
            <person name="Liles M.R."/>
            <person name="Halanych K.M."/>
        </authorList>
    </citation>
    <scope>NUCLEOTIDE SEQUENCE [LARGE SCALE GENOMIC DNA]</scope>
    <source>
        <strain evidence="6">A1422</strain>
    </source>
</reference>
<accession>A0A370E003</accession>
<dbReference type="EMBL" id="QFXD01000129">
    <property type="protein sequence ID" value="RDH91216.1"/>
    <property type="molecule type" value="Genomic_DNA"/>
</dbReference>
<keyword evidence="3" id="KW-0862">Zinc</keyword>
<dbReference type="InterPro" id="IPR006913">
    <property type="entry name" value="CENP-V/GFA"/>
</dbReference>
<dbReference type="AlphaFoldDB" id="A0A370E003"/>
<dbReference type="InterPro" id="IPR011057">
    <property type="entry name" value="Mss4-like_sf"/>
</dbReference>
<comment type="similarity">
    <text evidence="1">Belongs to the Gfa family.</text>
</comment>
<proteinExistence type="inferred from homology"/>
<dbReference type="Gene3D" id="3.90.1590.10">
    <property type="entry name" value="glutathione-dependent formaldehyde- activating enzyme (gfa)"/>
    <property type="match status" value="1"/>
</dbReference>
<sequence>MSANTYKGGCLCGKVRFEIAGEIENIIYCHCSQCRKAQGNAFATNGNVDVEKFIFILGEDELTGYQSSPGQTKYFCKHCGSPIISKNESVPNKVRVRLGTVESDIRERPIAHIFVTSKANWEELPDDLPHYESYEPSR</sequence>
<evidence type="ECO:0000256" key="2">
    <source>
        <dbReference type="ARBA" id="ARBA00022723"/>
    </source>
</evidence>
<dbReference type="PROSITE" id="PS51891">
    <property type="entry name" value="CENP_V_GFA"/>
    <property type="match status" value="1"/>
</dbReference>
<dbReference type="GO" id="GO:0016846">
    <property type="term" value="F:carbon-sulfur lyase activity"/>
    <property type="evidence" value="ECO:0007669"/>
    <property type="project" value="InterPro"/>
</dbReference>
<dbReference type="SUPFAM" id="SSF51316">
    <property type="entry name" value="Mss4-like"/>
    <property type="match status" value="1"/>
</dbReference>
<dbReference type="Proteomes" id="UP000255508">
    <property type="component" value="Unassembled WGS sequence"/>
</dbReference>